<evidence type="ECO:0000313" key="1">
    <source>
        <dbReference type="EMBL" id="PTL59647.1"/>
    </source>
</evidence>
<dbReference type="EMBL" id="PYYB01000001">
    <property type="protein sequence ID" value="PTL59647.1"/>
    <property type="molecule type" value="Genomic_DNA"/>
</dbReference>
<evidence type="ECO:0000313" key="2">
    <source>
        <dbReference type="Proteomes" id="UP000240739"/>
    </source>
</evidence>
<organism evidence="1 2">
    <name type="scientific">Paraconexibacter algicola</name>
    <dbReference type="NCBI Taxonomy" id="2133960"/>
    <lineage>
        <taxon>Bacteria</taxon>
        <taxon>Bacillati</taxon>
        <taxon>Actinomycetota</taxon>
        <taxon>Thermoleophilia</taxon>
        <taxon>Solirubrobacterales</taxon>
        <taxon>Paraconexibacteraceae</taxon>
        <taxon>Paraconexibacter</taxon>
    </lineage>
</organism>
<dbReference type="Gene3D" id="1.20.1480.30">
    <property type="entry name" value="Designed four-helix bundle protein"/>
    <property type="match status" value="1"/>
</dbReference>
<sequence length="99" mass="10514">MGLIPNPAGDLLKRVDITLANVDPVLSRVDDTLGHVDQTLDTVRDTLGEVSGTLKDATTTLGDVRELLVRLEGELALLHQVPDLVAKVDAIHAAVVVKS</sequence>
<dbReference type="Proteomes" id="UP000240739">
    <property type="component" value="Unassembled WGS sequence"/>
</dbReference>
<protein>
    <submittedName>
        <fullName evidence="1">Uncharacterized protein</fullName>
    </submittedName>
</protein>
<comment type="caution">
    <text evidence="1">The sequence shown here is derived from an EMBL/GenBank/DDBJ whole genome shotgun (WGS) entry which is preliminary data.</text>
</comment>
<gene>
    <name evidence="1" type="ORF">C7Y72_08290</name>
</gene>
<accession>A0A2T4UKB0</accession>
<dbReference type="AlphaFoldDB" id="A0A2T4UKB0"/>
<name>A0A2T4UKB0_9ACTN</name>
<dbReference type="RefSeq" id="WP_107568290.1">
    <property type="nucleotide sequence ID" value="NZ_PYYB01000001.1"/>
</dbReference>
<keyword evidence="2" id="KW-1185">Reference proteome</keyword>
<proteinExistence type="predicted"/>
<reference evidence="1 2" key="1">
    <citation type="submission" date="2018-03" db="EMBL/GenBank/DDBJ databases">
        <title>Aquarubrobacter algicola gen. nov., sp. nov., a novel actinobacterium isolated from shallow eutrophic lake during the end of cyanobacterial harmful algal blooms.</title>
        <authorList>
            <person name="Chun S.J."/>
        </authorList>
    </citation>
    <scope>NUCLEOTIDE SEQUENCE [LARGE SCALE GENOMIC DNA]</scope>
    <source>
        <strain evidence="1 2">Seoho-28</strain>
    </source>
</reference>